<dbReference type="InterPro" id="IPR012677">
    <property type="entry name" value="Nucleotide-bd_a/b_plait_sf"/>
</dbReference>
<dbReference type="Pfam" id="PF00076">
    <property type="entry name" value="RRM_1"/>
    <property type="match status" value="1"/>
</dbReference>
<organism evidence="3 4">
    <name type="scientific">Syphacia muris</name>
    <dbReference type="NCBI Taxonomy" id="451379"/>
    <lineage>
        <taxon>Eukaryota</taxon>
        <taxon>Metazoa</taxon>
        <taxon>Ecdysozoa</taxon>
        <taxon>Nematoda</taxon>
        <taxon>Chromadorea</taxon>
        <taxon>Rhabditida</taxon>
        <taxon>Spirurina</taxon>
        <taxon>Oxyuridomorpha</taxon>
        <taxon>Oxyuroidea</taxon>
        <taxon>Oxyuridae</taxon>
        <taxon>Syphacia</taxon>
    </lineage>
</organism>
<protein>
    <submittedName>
        <fullName evidence="4">RRM domain-containing protein</fullName>
    </submittedName>
</protein>
<evidence type="ECO:0000313" key="3">
    <source>
        <dbReference type="Proteomes" id="UP000046393"/>
    </source>
</evidence>
<dbReference type="SMART" id="SM00360">
    <property type="entry name" value="RRM"/>
    <property type="match status" value="1"/>
</dbReference>
<dbReference type="InterPro" id="IPR000504">
    <property type="entry name" value="RRM_dom"/>
</dbReference>
<keyword evidence="3" id="KW-1185">Reference proteome</keyword>
<proteinExistence type="predicted"/>
<evidence type="ECO:0000256" key="1">
    <source>
        <dbReference type="PROSITE-ProRule" id="PRU00176"/>
    </source>
</evidence>
<dbReference type="WBParaSite" id="SMUV_0000979801-mRNA-1">
    <property type="protein sequence ID" value="SMUV_0000979801-mRNA-1"/>
    <property type="gene ID" value="SMUV_0000979801"/>
</dbReference>
<dbReference type="GO" id="GO:0003723">
    <property type="term" value="F:RNA binding"/>
    <property type="evidence" value="ECO:0007669"/>
    <property type="project" value="UniProtKB-UniRule"/>
</dbReference>
<name>A0A0N5AXW5_9BILA</name>
<dbReference type="STRING" id="451379.A0A0N5AXW5"/>
<dbReference type="PROSITE" id="PS50102">
    <property type="entry name" value="RRM"/>
    <property type="match status" value="1"/>
</dbReference>
<dbReference type="AlphaFoldDB" id="A0A0N5AXW5"/>
<evidence type="ECO:0000259" key="2">
    <source>
        <dbReference type="PROSITE" id="PS50102"/>
    </source>
</evidence>
<feature type="domain" description="RRM" evidence="2">
    <location>
        <begin position="11"/>
        <end position="90"/>
    </location>
</feature>
<reference evidence="4" key="1">
    <citation type="submission" date="2017-02" db="UniProtKB">
        <authorList>
            <consortium name="WormBaseParasite"/>
        </authorList>
    </citation>
    <scope>IDENTIFICATION</scope>
</reference>
<keyword evidence="1" id="KW-0694">RNA-binding</keyword>
<dbReference type="InterPro" id="IPR035979">
    <property type="entry name" value="RBD_domain_sf"/>
</dbReference>
<dbReference type="Proteomes" id="UP000046393">
    <property type="component" value="Unplaced"/>
</dbReference>
<dbReference type="SUPFAM" id="SSF54928">
    <property type="entry name" value="RNA-binding domain, RBD"/>
    <property type="match status" value="1"/>
</dbReference>
<dbReference type="Gene3D" id="3.30.70.330">
    <property type="match status" value="1"/>
</dbReference>
<evidence type="ECO:0000313" key="4">
    <source>
        <dbReference type="WBParaSite" id="SMUV_0000979801-mRNA-1"/>
    </source>
</evidence>
<accession>A0A0N5AXW5</accession>
<sequence>MRLSLCLAGNVSIMIRNLRLTSFRSEVIDYCQKFGTVKSVYIPMNMQLGIHRRMAIVRFKDESAVKKILALPAESHIIDGNVVQISKTADEHWNK</sequence>